<accession>A0A0M6YFF3</accession>
<dbReference type="Proteomes" id="UP000049222">
    <property type="component" value="Unassembled WGS sequence"/>
</dbReference>
<dbReference type="STRING" id="420998.JDO7802_01101"/>
<evidence type="ECO:0000313" key="3">
    <source>
        <dbReference type="Proteomes" id="UP000049222"/>
    </source>
</evidence>
<keyword evidence="1" id="KW-0732">Signal</keyword>
<protein>
    <submittedName>
        <fullName evidence="2">Uncharacterized protein</fullName>
    </submittedName>
</protein>
<feature type="chain" id="PRO_5005807972" evidence="1">
    <location>
        <begin position="24"/>
        <end position="596"/>
    </location>
</feature>
<sequence length="596" mass="63417">MTLRCVHFLWLFLASIWTVGANAQATTVRSGEHATFSRLVFADDLGRRWTTKRTADGFEIEFFEDVPTLDLDQVFDLIPRNRLVAVESVGKTLQLSLGCDCPVVVSQIASGHIVIDIEDPDPARRNTPPIAIPAKAGGVIPFELAPRNTIFPILADLRDAPVPNATPSPVITAPNPIAAVPGDQFRRHPLGSVALVPQTKRQQPTQSSGTSCNIDALASETLVYDPKIALSELTTARNGLLSGQDILDDKAVERLARTYLRLGWGVEAAMTADLADFDTAGFLVIAAAFDGVPVDAEDQVDPGCGAGAAVVALLTGVDSKLWARANEADVVVLLDRMPASRWADLSSRLEIELSRLNRADLLTGLGPPENTGKNDTPIPSAAGTDLAAIRLAISHLAETNTVGLPPDRLHIENVRALRPSVPAGALRDELDAELAEALVLAGLAGAAAEMVSTGKITAEQMLGVIEKHAAGVDGVAFIVRLEPHLAPDDPARLRARSALLAVGLEDAAQRFAVLPDDRLPDIADAPIAPSEPWLARDFPALTAAPPDEWTARTRMADAILRRNDTGLPDGDLAAADEVLSRSRETGMLVRQLIDGL</sequence>
<proteinExistence type="predicted"/>
<dbReference type="EMBL" id="CXSU01000011">
    <property type="protein sequence ID" value="CTQ49091.1"/>
    <property type="molecule type" value="Genomic_DNA"/>
</dbReference>
<evidence type="ECO:0000256" key="1">
    <source>
        <dbReference type="SAM" id="SignalP"/>
    </source>
</evidence>
<evidence type="ECO:0000313" key="2">
    <source>
        <dbReference type="EMBL" id="CTQ49091.1"/>
    </source>
</evidence>
<gene>
    <name evidence="2" type="ORF">JDO7802_01101</name>
</gene>
<organism evidence="2 3">
    <name type="scientific">Jannaschia donghaensis</name>
    <dbReference type="NCBI Taxonomy" id="420998"/>
    <lineage>
        <taxon>Bacteria</taxon>
        <taxon>Pseudomonadati</taxon>
        <taxon>Pseudomonadota</taxon>
        <taxon>Alphaproteobacteria</taxon>
        <taxon>Rhodobacterales</taxon>
        <taxon>Roseobacteraceae</taxon>
        <taxon>Jannaschia</taxon>
    </lineage>
</organism>
<dbReference type="AlphaFoldDB" id="A0A0M6YFF3"/>
<keyword evidence="3" id="KW-1185">Reference proteome</keyword>
<feature type="signal peptide" evidence="1">
    <location>
        <begin position="1"/>
        <end position="23"/>
    </location>
</feature>
<name>A0A0M6YFF3_9RHOB</name>
<reference evidence="2 3" key="1">
    <citation type="submission" date="2015-07" db="EMBL/GenBank/DDBJ databases">
        <authorList>
            <person name="Noorani M."/>
        </authorList>
    </citation>
    <scope>NUCLEOTIDE SEQUENCE [LARGE SCALE GENOMIC DNA]</scope>
    <source>
        <strain evidence="2 3">CECT 7802</strain>
    </source>
</reference>